<sequence>MNSSAPSDWLIGQMGACAESGERANVSATRLDHKSKGWNSARSRANSPGRGSSVPIIVCSRREWVVPGSCSRTLVRQTSSWCKHGEF</sequence>
<proteinExistence type="predicted"/>
<dbReference type="Proteomes" id="UP001283361">
    <property type="component" value="Unassembled WGS sequence"/>
</dbReference>
<organism evidence="2 3">
    <name type="scientific">Elysia crispata</name>
    <name type="common">lettuce slug</name>
    <dbReference type="NCBI Taxonomy" id="231223"/>
    <lineage>
        <taxon>Eukaryota</taxon>
        <taxon>Metazoa</taxon>
        <taxon>Spiralia</taxon>
        <taxon>Lophotrochozoa</taxon>
        <taxon>Mollusca</taxon>
        <taxon>Gastropoda</taxon>
        <taxon>Heterobranchia</taxon>
        <taxon>Euthyneura</taxon>
        <taxon>Panpulmonata</taxon>
        <taxon>Sacoglossa</taxon>
        <taxon>Placobranchoidea</taxon>
        <taxon>Plakobranchidae</taxon>
        <taxon>Elysia</taxon>
    </lineage>
</organism>
<gene>
    <name evidence="2" type="ORF">RRG08_003491</name>
</gene>
<name>A0AAE0Y6U9_9GAST</name>
<reference evidence="2" key="1">
    <citation type="journal article" date="2023" name="G3 (Bethesda)">
        <title>A reference genome for the long-term kleptoplast-retaining sea slug Elysia crispata morphotype clarki.</title>
        <authorList>
            <person name="Eastman K.E."/>
            <person name="Pendleton A.L."/>
            <person name="Shaikh M.A."/>
            <person name="Suttiyut T."/>
            <person name="Ogas R."/>
            <person name="Tomko P."/>
            <person name="Gavelis G."/>
            <person name="Widhalm J.R."/>
            <person name="Wisecaver J.H."/>
        </authorList>
    </citation>
    <scope>NUCLEOTIDE SEQUENCE</scope>
    <source>
        <strain evidence="2">ECLA1</strain>
    </source>
</reference>
<evidence type="ECO:0000256" key="1">
    <source>
        <dbReference type="SAM" id="MobiDB-lite"/>
    </source>
</evidence>
<comment type="caution">
    <text evidence="2">The sequence shown here is derived from an EMBL/GenBank/DDBJ whole genome shotgun (WGS) entry which is preliminary data.</text>
</comment>
<feature type="region of interest" description="Disordered" evidence="1">
    <location>
        <begin position="28"/>
        <end position="52"/>
    </location>
</feature>
<dbReference type="AlphaFoldDB" id="A0AAE0Y6U9"/>
<accession>A0AAE0Y6U9</accession>
<keyword evidence="3" id="KW-1185">Reference proteome</keyword>
<evidence type="ECO:0000313" key="3">
    <source>
        <dbReference type="Proteomes" id="UP001283361"/>
    </source>
</evidence>
<evidence type="ECO:0000313" key="2">
    <source>
        <dbReference type="EMBL" id="KAK3734584.1"/>
    </source>
</evidence>
<protein>
    <submittedName>
        <fullName evidence="2">Uncharacterized protein</fullName>
    </submittedName>
</protein>
<dbReference type="EMBL" id="JAWDGP010006844">
    <property type="protein sequence ID" value="KAK3734584.1"/>
    <property type="molecule type" value="Genomic_DNA"/>
</dbReference>
<feature type="compositionally biased region" description="Polar residues" evidence="1">
    <location>
        <begin position="37"/>
        <end position="50"/>
    </location>
</feature>